<keyword evidence="2" id="KW-1185">Reference proteome</keyword>
<dbReference type="EMBL" id="BAABBA010000003">
    <property type="protein sequence ID" value="GAA4286364.1"/>
    <property type="molecule type" value="Genomic_DNA"/>
</dbReference>
<dbReference type="Proteomes" id="UP001499841">
    <property type="component" value="Unassembled WGS sequence"/>
</dbReference>
<accession>A0ABP8ER02</accession>
<proteinExistence type="predicted"/>
<evidence type="ECO:0008006" key="3">
    <source>
        <dbReference type="Google" id="ProtNLM"/>
    </source>
</evidence>
<gene>
    <name evidence="1" type="ORF">GCM10022262_07230</name>
</gene>
<protein>
    <recommendedName>
        <fullName evidence="3">AAA family ATPase</fullName>
    </recommendedName>
</protein>
<organism evidence="1 2">
    <name type="scientific">Georgenia daeguensis</name>
    <dbReference type="NCBI Taxonomy" id="908355"/>
    <lineage>
        <taxon>Bacteria</taxon>
        <taxon>Bacillati</taxon>
        <taxon>Actinomycetota</taxon>
        <taxon>Actinomycetes</taxon>
        <taxon>Micrococcales</taxon>
        <taxon>Bogoriellaceae</taxon>
        <taxon>Georgenia</taxon>
    </lineage>
</organism>
<evidence type="ECO:0000313" key="1">
    <source>
        <dbReference type="EMBL" id="GAA4286364.1"/>
    </source>
</evidence>
<name>A0ABP8ER02_9MICO</name>
<dbReference type="RefSeq" id="WP_345037807.1">
    <property type="nucleotide sequence ID" value="NZ_BAABBA010000003.1"/>
</dbReference>
<comment type="caution">
    <text evidence="1">The sequence shown here is derived from an EMBL/GenBank/DDBJ whole genome shotgun (WGS) entry which is preliminary data.</text>
</comment>
<evidence type="ECO:0000313" key="2">
    <source>
        <dbReference type="Proteomes" id="UP001499841"/>
    </source>
</evidence>
<sequence>MTVRATRHTQVVVVTHSTALATELATAGGTDAGVPDSPDGGTEGRDRVVMLELAKEAGETVVVGQEGLLDRPAWTWP</sequence>
<reference evidence="2" key="1">
    <citation type="journal article" date="2019" name="Int. J. Syst. Evol. Microbiol.">
        <title>The Global Catalogue of Microorganisms (GCM) 10K type strain sequencing project: providing services to taxonomists for standard genome sequencing and annotation.</title>
        <authorList>
            <consortium name="The Broad Institute Genomics Platform"/>
            <consortium name="The Broad Institute Genome Sequencing Center for Infectious Disease"/>
            <person name="Wu L."/>
            <person name="Ma J."/>
        </authorList>
    </citation>
    <scope>NUCLEOTIDE SEQUENCE [LARGE SCALE GENOMIC DNA]</scope>
    <source>
        <strain evidence="2">JCM 17459</strain>
    </source>
</reference>